<dbReference type="AlphaFoldDB" id="A0A396HPA8"/>
<reference evidence="2" key="1">
    <citation type="journal article" date="2018" name="Nat. Plants">
        <title>Whole-genome landscape of Medicago truncatula symbiotic genes.</title>
        <authorList>
            <person name="Pecrix Y."/>
            <person name="Staton S.E."/>
            <person name="Sallet E."/>
            <person name="Lelandais-Briere C."/>
            <person name="Moreau S."/>
            <person name="Carrere S."/>
            <person name="Blein T."/>
            <person name="Jardinaud M.F."/>
            <person name="Latrasse D."/>
            <person name="Zouine M."/>
            <person name="Zahm M."/>
            <person name="Kreplak J."/>
            <person name="Mayjonade B."/>
            <person name="Satge C."/>
            <person name="Perez M."/>
            <person name="Cauet S."/>
            <person name="Marande W."/>
            <person name="Chantry-Darmon C."/>
            <person name="Lopez-Roques C."/>
            <person name="Bouchez O."/>
            <person name="Berard A."/>
            <person name="Debelle F."/>
            <person name="Munos S."/>
            <person name="Bendahmane A."/>
            <person name="Berges H."/>
            <person name="Niebel A."/>
            <person name="Buitink J."/>
            <person name="Frugier F."/>
            <person name="Benhamed M."/>
            <person name="Crespi M."/>
            <person name="Gouzy J."/>
            <person name="Gamas P."/>
        </authorList>
    </citation>
    <scope>NUCLEOTIDE SEQUENCE [LARGE SCALE GENOMIC DNA]</scope>
    <source>
        <strain evidence="2">cv. Jemalong A17</strain>
    </source>
</reference>
<accession>A0A396HPA8</accession>
<proteinExistence type="predicted"/>
<dbReference type="GO" id="GO:0016787">
    <property type="term" value="F:hydrolase activity"/>
    <property type="evidence" value="ECO:0007669"/>
    <property type="project" value="UniProtKB-KW"/>
</dbReference>
<evidence type="ECO:0000313" key="2">
    <source>
        <dbReference type="Proteomes" id="UP000265566"/>
    </source>
</evidence>
<dbReference type="PANTHER" id="PTHR16469:SF27">
    <property type="entry name" value="UBIQUITIN-ASSOCIATED AND SH3 DOMAIN-CONTAINING BA-RELATED"/>
    <property type="match status" value="1"/>
</dbReference>
<gene>
    <name evidence="1" type="ORF">MtrunA17_Chr5g0405131</name>
</gene>
<protein>
    <submittedName>
        <fullName evidence="1">Putative alpha/Beta hydrolase</fullName>
    </submittedName>
</protein>
<dbReference type="EMBL" id="PSQE01000005">
    <property type="protein sequence ID" value="RHN54293.1"/>
    <property type="molecule type" value="Genomic_DNA"/>
</dbReference>
<dbReference type="PANTHER" id="PTHR16469">
    <property type="entry name" value="UBIQUITIN-ASSOCIATED AND SH3 DOMAIN-CONTAINING BA-RELATED"/>
    <property type="match status" value="1"/>
</dbReference>
<evidence type="ECO:0000313" key="1">
    <source>
        <dbReference type="EMBL" id="RHN54293.1"/>
    </source>
</evidence>
<name>A0A396HPA8_MEDTR</name>
<sequence>MFSNSLPQLQVSVEYGLYEMMSWRAIRLEVAPKNENWGFNISEREAMLSAGTVDKNVERVYKEEKKRMDVNCLQNHSIQSAYHVAQRFLCLKYSNQVGNTIRPALMNLKECCCLKFISLKFIVVVFERTDTKDYVPELAELIIDRNNNPSLHIDLKGILLGNPETYAED</sequence>
<organism evidence="1 2">
    <name type="scientific">Medicago truncatula</name>
    <name type="common">Barrel medic</name>
    <name type="synonym">Medicago tribuloides</name>
    <dbReference type="NCBI Taxonomy" id="3880"/>
    <lineage>
        <taxon>Eukaryota</taxon>
        <taxon>Viridiplantae</taxon>
        <taxon>Streptophyta</taxon>
        <taxon>Embryophyta</taxon>
        <taxon>Tracheophyta</taxon>
        <taxon>Spermatophyta</taxon>
        <taxon>Magnoliopsida</taxon>
        <taxon>eudicotyledons</taxon>
        <taxon>Gunneridae</taxon>
        <taxon>Pentapetalae</taxon>
        <taxon>rosids</taxon>
        <taxon>fabids</taxon>
        <taxon>Fabales</taxon>
        <taxon>Fabaceae</taxon>
        <taxon>Papilionoideae</taxon>
        <taxon>50 kb inversion clade</taxon>
        <taxon>NPAAA clade</taxon>
        <taxon>Hologalegina</taxon>
        <taxon>IRL clade</taxon>
        <taxon>Trifolieae</taxon>
        <taxon>Medicago</taxon>
    </lineage>
</organism>
<dbReference type="Gramene" id="rna29304">
    <property type="protein sequence ID" value="RHN54293.1"/>
    <property type="gene ID" value="gene29304"/>
</dbReference>
<dbReference type="InterPro" id="IPR051710">
    <property type="entry name" value="Phosphatase_SH3-domain"/>
</dbReference>
<keyword evidence="1" id="KW-0378">Hydrolase</keyword>
<comment type="caution">
    <text evidence="1">The sequence shown here is derived from an EMBL/GenBank/DDBJ whole genome shotgun (WGS) entry which is preliminary data.</text>
</comment>
<dbReference type="Proteomes" id="UP000265566">
    <property type="component" value="Chromosome 5"/>
</dbReference>